<feature type="transmembrane region" description="Helical" evidence="2">
    <location>
        <begin position="256"/>
        <end position="277"/>
    </location>
</feature>
<gene>
    <name evidence="3" type="ORF">GA0111570_103257</name>
</gene>
<dbReference type="EMBL" id="FMYF01000003">
    <property type="protein sequence ID" value="SDB81313.1"/>
    <property type="molecule type" value="Genomic_DNA"/>
</dbReference>
<feature type="transmembrane region" description="Helical" evidence="2">
    <location>
        <begin position="480"/>
        <end position="500"/>
    </location>
</feature>
<feature type="transmembrane region" description="Helical" evidence="2">
    <location>
        <begin position="308"/>
        <end position="328"/>
    </location>
</feature>
<keyword evidence="2" id="KW-1133">Transmembrane helix</keyword>
<proteinExistence type="predicted"/>
<feature type="transmembrane region" description="Helical" evidence="2">
    <location>
        <begin position="21"/>
        <end position="41"/>
    </location>
</feature>
<organism evidence="3 4">
    <name type="scientific">Raineyella antarctica</name>
    <dbReference type="NCBI Taxonomy" id="1577474"/>
    <lineage>
        <taxon>Bacteria</taxon>
        <taxon>Bacillati</taxon>
        <taxon>Actinomycetota</taxon>
        <taxon>Actinomycetes</taxon>
        <taxon>Propionibacteriales</taxon>
        <taxon>Propionibacteriaceae</taxon>
        <taxon>Raineyella</taxon>
    </lineage>
</organism>
<feature type="transmembrane region" description="Helical" evidence="2">
    <location>
        <begin position="128"/>
        <end position="146"/>
    </location>
</feature>
<evidence type="ECO:0000313" key="4">
    <source>
        <dbReference type="Proteomes" id="UP000199086"/>
    </source>
</evidence>
<keyword evidence="4" id="KW-1185">Reference proteome</keyword>
<feature type="transmembrane region" description="Helical" evidence="2">
    <location>
        <begin position="335"/>
        <end position="357"/>
    </location>
</feature>
<accession>A0A1G6GHJ5</accession>
<evidence type="ECO:0000313" key="3">
    <source>
        <dbReference type="EMBL" id="SDB81313.1"/>
    </source>
</evidence>
<feature type="transmembrane region" description="Helical" evidence="2">
    <location>
        <begin position="284"/>
        <end position="302"/>
    </location>
</feature>
<feature type="region of interest" description="Disordered" evidence="1">
    <location>
        <begin position="501"/>
        <end position="521"/>
    </location>
</feature>
<evidence type="ECO:0000256" key="2">
    <source>
        <dbReference type="SAM" id="Phobius"/>
    </source>
</evidence>
<dbReference type="RefSeq" id="WP_092607849.1">
    <property type="nucleotide sequence ID" value="NZ_FMYF01000003.1"/>
</dbReference>
<keyword evidence="2" id="KW-0472">Membrane</keyword>
<dbReference type="AlphaFoldDB" id="A0A1G6GHJ5"/>
<feature type="transmembrane region" description="Helical" evidence="2">
    <location>
        <begin position="94"/>
        <end position="116"/>
    </location>
</feature>
<name>A0A1G6GHJ5_9ACTN</name>
<feature type="transmembrane region" description="Helical" evidence="2">
    <location>
        <begin position="377"/>
        <end position="394"/>
    </location>
</feature>
<keyword evidence="2" id="KW-0812">Transmembrane</keyword>
<sequence length="521" mass="54656">MSTRTTTRRVGGRRTSSQAGLGPFLTAVLLGTFTFFVLPAAPDPTVLSVTDVARPVFAGLVVGLTWRGGNDWLRVTAAVLAGGLGTEALARVGVLPGSVALLAVLLAPLTASVAAVAMERYGSRATQAVAVAGVLGYGLFLSGVVAPRGPAAAARHAALAAPPVPEHYTAAGEVYLRIVDLMKDGQFFYPAYRKAIIGLDGVEASSMPDPFDLAARHPWSPGTDATAQATSMPTPFDFREPFLFHLWKLLPGSTPYALLVWFVVFGLAAAVCAYLLATAVTTPGPALVAPIALVAYLDSFWWADGSLAFTLTEVWAAFFAVAALMCLVRQWRIAGLVLLLMAVAGREFMVLLVPVWLARWWLGTPHHQRRRTWWEPVVAVAGPVLLVGSAWLMAPATGGPGATMSRWLHGGVDRLLAAMQFGWDSTPAPAVVSSAVVALALFGALLTLPPALGRSLPLAVLLPLGFLTLVGPAADGAHWGAAFVPVLIALAPLAAGRWVHQAGGRSSRTRRTATRRPGPGS</sequence>
<feature type="transmembrane region" description="Helical" evidence="2">
    <location>
        <begin position="429"/>
        <end position="448"/>
    </location>
</feature>
<protein>
    <submittedName>
        <fullName evidence="3">Uncharacterized protein</fullName>
    </submittedName>
</protein>
<dbReference type="Proteomes" id="UP000199086">
    <property type="component" value="Unassembled WGS sequence"/>
</dbReference>
<evidence type="ECO:0000256" key="1">
    <source>
        <dbReference type="SAM" id="MobiDB-lite"/>
    </source>
</evidence>
<reference evidence="3 4" key="1">
    <citation type="submission" date="2016-06" db="EMBL/GenBank/DDBJ databases">
        <authorList>
            <person name="Olsen C.W."/>
            <person name="Carey S."/>
            <person name="Hinshaw L."/>
            <person name="Karasin A.I."/>
        </authorList>
    </citation>
    <scope>NUCLEOTIDE SEQUENCE [LARGE SCALE GENOMIC DNA]</scope>
    <source>
        <strain evidence="3 4">LZ-22</strain>
    </source>
</reference>